<evidence type="ECO:0000256" key="2">
    <source>
        <dbReference type="ARBA" id="ARBA00009347"/>
    </source>
</evidence>
<gene>
    <name evidence="10" type="ORF">UFOPK2656_01082</name>
    <name evidence="11" type="ORF">UFOPK3267_02479</name>
    <name evidence="12" type="ORF">UFOPK3651_01542</name>
    <name evidence="13" type="ORF">UFOPK3931_01289</name>
    <name evidence="9" type="ORF">UFOPK4189_01471</name>
</gene>
<dbReference type="InterPro" id="IPR006089">
    <property type="entry name" value="Acyl-CoA_DH_CS"/>
</dbReference>
<evidence type="ECO:0000259" key="7">
    <source>
        <dbReference type="Pfam" id="PF02770"/>
    </source>
</evidence>
<dbReference type="Pfam" id="PF02771">
    <property type="entry name" value="Acyl-CoA_dh_N"/>
    <property type="match status" value="1"/>
</dbReference>
<keyword evidence="4" id="KW-0274">FAD</keyword>
<evidence type="ECO:0000313" key="9">
    <source>
        <dbReference type="EMBL" id="CAB4363695.1"/>
    </source>
</evidence>
<dbReference type="EMBL" id="CAFBMT010000007">
    <property type="protein sequence ID" value="CAB4931986.1"/>
    <property type="molecule type" value="Genomic_DNA"/>
</dbReference>
<dbReference type="EMBL" id="CAFBOL010000027">
    <property type="protein sequence ID" value="CAB4988055.1"/>
    <property type="molecule type" value="Genomic_DNA"/>
</dbReference>
<dbReference type="InterPro" id="IPR036250">
    <property type="entry name" value="AcylCo_DH-like_C"/>
</dbReference>
<dbReference type="Pfam" id="PF00441">
    <property type="entry name" value="Acyl-CoA_dh_1"/>
    <property type="match status" value="1"/>
</dbReference>
<evidence type="ECO:0000313" key="10">
    <source>
        <dbReference type="EMBL" id="CAB4717644.1"/>
    </source>
</evidence>
<feature type="domain" description="Acyl-CoA dehydrogenase/oxidase N-terminal" evidence="8">
    <location>
        <begin position="26"/>
        <end position="139"/>
    </location>
</feature>
<dbReference type="SUPFAM" id="SSF47203">
    <property type="entry name" value="Acyl-CoA dehydrogenase C-terminal domain-like"/>
    <property type="match status" value="1"/>
</dbReference>
<dbReference type="EMBL" id="CAEZYF010000005">
    <property type="protein sequence ID" value="CAB4717644.1"/>
    <property type="molecule type" value="Genomic_DNA"/>
</dbReference>
<dbReference type="Pfam" id="PF02770">
    <property type="entry name" value="Acyl-CoA_dh_M"/>
    <property type="match status" value="1"/>
</dbReference>
<comment type="cofactor">
    <cofactor evidence="1">
        <name>FAD</name>
        <dbReference type="ChEBI" id="CHEBI:57692"/>
    </cofactor>
</comment>
<feature type="domain" description="Acyl-CoA oxidase/dehydrogenase middle" evidence="7">
    <location>
        <begin position="143"/>
        <end position="237"/>
    </location>
</feature>
<dbReference type="EMBL" id="CAESGF010000007">
    <property type="protein sequence ID" value="CAB4363695.1"/>
    <property type="molecule type" value="Genomic_DNA"/>
</dbReference>
<comment type="similarity">
    <text evidence="2">Belongs to the acyl-CoA dehydrogenase family.</text>
</comment>
<evidence type="ECO:0000313" key="11">
    <source>
        <dbReference type="EMBL" id="CAB4852955.1"/>
    </source>
</evidence>
<evidence type="ECO:0000256" key="3">
    <source>
        <dbReference type="ARBA" id="ARBA00022630"/>
    </source>
</evidence>
<dbReference type="GO" id="GO:0050660">
    <property type="term" value="F:flavin adenine dinucleotide binding"/>
    <property type="evidence" value="ECO:0007669"/>
    <property type="project" value="InterPro"/>
</dbReference>
<dbReference type="PROSITE" id="PS00072">
    <property type="entry name" value="ACYL_COA_DH_1"/>
    <property type="match status" value="1"/>
</dbReference>
<evidence type="ECO:0000256" key="4">
    <source>
        <dbReference type="ARBA" id="ARBA00022827"/>
    </source>
</evidence>
<dbReference type="Gene3D" id="2.40.110.10">
    <property type="entry name" value="Butyryl-CoA Dehydrogenase, subunit A, domain 2"/>
    <property type="match status" value="1"/>
</dbReference>
<dbReference type="Gene3D" id="1.10.540.10">
    <property type="entry name" value="Acyl-CoA dehydrogenase/oxidase, N-terminal domain"/>
    <property type="match status" value="1"/>
</dbReference>
<dbReference type="FunFam" id="2.40.110.10:FF:000002">
    <property type="entry name" value="Acyl-CoA dehydrogenase fadE12"/>
    <property type="match status" value="1"/>
</dbReference>
<name>A0A6J7N756_9ZZZZ</name>
<dbReference type="Gene3D" id="1.20.140.10">
    <property type="entry name" value="Butyryl-CoA Dehydrogenase, subunit A, domain 3"/>
    <property type="match status" value="1"/>
</dbReference>
<reference evidence="13" key="1">
    <citation type="submission" date="2020-05" db="EMBL/GenBank/DDBJ databases">
        <authorList>
            <person name="Chiriac C."/>
            <person name="Salcher M."/>
            <person name="Ghai R."/>
            <person name="Kavagutti S V."/>
        </authorList>
    </citation>
    <scope>NUCLEOTIDE SEQUENCE</scope>
</reference>
<dbReference type="PANTHER" id="PTHR43292">
    <property type="entry name" value="ACYL-COA DEHYDROGENASE"/>
    <property type="match status" value="1"/>
</dbReference>
<evidence type="ECO:0000259" key="8">
    <source>
        <dbReference type="Pfam" id="PF02771"/>
    </source>
</evidence>
<accession>A0A6J7N756</accession>
<dbReference type="InterPro" id="IPR009075">
    <property type="entry name" value="AcylCo_DH/oxidase_C"/>
</dbReference>
<keyword evidence="5" id="KW-0560">Oxidoreductase</keyword>
<dbReference type="PANTHER" id="PTHR43292:SF4">
    <property type="entry name" value="ACYL-COA DEHYDROGENASE FADE34"/>
    <property type="match status" value="1"/>
</dbReference>
<keyword evidence="3" id="KW-0285">Flavoprotein</keyword>
<evidence type="ECO:0000256" key="1">
    <source>
        <dbReference type="ARBA" id="ARBA00001974"/>
    </source>
</evidence>
<organism evidence="13">
    <name type="scientific">freshwater metagenome</name>
    <dbReference type="NCBI Taxonomy" id="449393"/>
    <lineage>
        <taxon>unclassified sequences</taxon>
        <taxon>metagenomes</taxon>
        <taxon>ecological metagenomes</taxon>
    </lineage>
</organism>
<dbReference type="AlphaFoldDB" id="A0A6J7N756"/>
<protein>
    <submittedName>
        <fullName evidence="13">Unannotated protein</fullName>
    </submittedName>
</protein>
<proteinExistence type="inferred from homology"/>
<evidence type="ECO:0000259" key="6">
    <source>
        <dbReference type="Pfam" id="PF00441"/>
    </source>
</evidence>
<dbReference type="InterPro" id="IPR013786">
    <property type="entry name" value="AcylCoA_DH/ox_N"/>
</dbReference>
<dbReference type="InterPro" id="IPR037069">
    <property type="entry name" value="AcylCoA_DH/ox_N_sf"/>
</dbReference>
<evidence type="ECO:0000313" key="12">
    <source>
        <dbReference type="EMBL" id="CAB4931986.1"/>
    </source>
</evidence>
<dbReference type="InterPro" id="IPR046373">
    <property type="entry name" value="Acyl-CoA_Oxase/DH_mid-dom_sf"/>
</dbReference>
<dbReference type="EMBL" id="CAFBIY010000179">
    <property type="protein sequence ID" value="CAB4852955.1"/>
    <property type="molecule type" value="Genomic_DNA"/>
</dbReference>
<evidence type="ECO:0000256" key="5">
    <source>
        <dbReference type="ARBA" id="ARBA00023002"/>
    </source>
</evidence>
<evidence type="ECO:0000313" key="13">
    <source>
        <dbReference type="EMBL" id="CAB4988055.1"/>
    </source>
</evidence>
<feature type="domain" description="Acyl-CoA dehydrogenase/oxidase C-terminal" evidence="6">
    <location>
        <begin position="253"/>
        <end position="382"/>
    </location>
</feature>
<dbReference type="GO" id="GO:0005886">
    <property type="term" value="C:plasma membrane"/>
    <property type="evidence" value="ECO:0007669"/>
    <property type="project" value="TreeGrafter"/>
</dbReference>
<dbReference type="InterPro" id="IPR006091">
    <property type="entry name" value="Acyl-CoA_Oxase/DH_mid-dom"/>
</dbReference>
<dbReference type="InterPro" id="IPR052161">
    <property type="entry name" value="Mycobact_Acyl-CoA_DH"/>
</dbReference>
<dbReference type="SUPFAM" id="SSF56645">
    <property type="entry name" value="Acyl-CoA dehydrogenase NM domain-like"/>
    <property type="match status" value="1"/>
</dbReference>
<dbReference type="GO" id="GO:0003995">
    <property type="term" value="F:acyl-CoA dehydrogenase activity"/>
    <property type="evidence" value="ECO:0007669"/>
    <property type="project" value="InterPro"/>
</dbReference>
<sequence>MAFKRSAWEAGRGAGLASAAMEFSWTPEQEALRTEAAEVARAAVDRYGRSNDSWINGYSKEFSKELGARGWIGMTWPDNVYSGARRPGLDRLIVGEEMIKAGAPIGASWFGDRQMGPGLLAYGTPDQQAEFLPAIVAGETTWCIGMSEPNAGSDLAGLTTAAVRDGDDWVINGQKIWTSFGAVSDYCYLICRTRKEGPPHAGISEIIVPMNTPGIEVRQIKDLTTNRHFCEVFFTDVRVPVSNLVGVEGAAFKQTMAQLEHERGGIDRVVSNYALYLAARARADTTDPLVRQEIARLEIGYRIGRILVTREVLKQAPAGFSAATKCFGTEHEQRVADFVWRTLGADGTLWDDTTKGLCYNPGYTIMGGTSNVMRNIIGERVLGLPR</sequence>
<dbReference type="InterPro" id="IPR009100">
    <property type="entry name" value="AcylCoA_DH/oxidase_NM_dom_sf"/>
</dbReference>